<evidence type="ECO:0000313" key="14">
    <source>
        <dbReference type="EMBL" id="OAF55157.1"/>
    </source>
</evidence>
<evidence type="ECO:0000256" key="7">
    <source>
        <dbReference type="ARBA" id="ARBA00022833"/>
    </source>
</evidence>
<dbReference type="GO" id="GO:0008270">
    <property type="term" value="F:zinc ion binding"/>
    <property type="evidence" value="ECO:0007669"/>
    <property type="project" value="UniProtKB-KW"/>
</dbReference>
<dbReference type="InterPro" id="IPR013087">
    <property type="entry name" value="Znf_C2H2_type"/>
</dbReference>
<feature type="domain" description="C2H2-type" evidence="13">
    <location>
        <begin position="533"/>
        <end position="560"/>
    </location>
</feature>
<dbReference type="GO" id="GO:0000981">
    <property type="term" value="F:DNA-binding transcription factor activity, RNA polymerase II-specific"/>
    <property type="evidence" value="ECO:0007669"/>
    <property type="project" value="TreeGrafter"/>
</dbReference>
<keyword evidence="5" id="KW-0677">Repeat</keyword>
<comment type="subcellular location">
    <subcellularLocation>
        <location evidence="2">Cytoplasm</location>
    </subcellularLocation>
    <subcellularLocation>
        <location evidence="1">Nucleus</location>
    </subcellularLocation>
</comment>
<dbReference type="SUPFAM" id="SSF57667">
    <property type="entry name" value="beta-beta-alpha zinc fingers"/>
    <property type="match status" value="1"/>
</dbReference>
<dbReference type="FunFam" id="3.30.160.60:FF:000181">
    <property type="entry name" value="C2H2 type zinc finger protein"/>
    <property type="match status" value="1"/>
</dbReference>
<reference evidence="14" key="1">
    <citation type="submission" date="2016-03" db="EMBL/GenBank/DDBJ databases">
        <title>Updated assembly of Pseudogymnoascus destructans, the fungus causing white-nose syndrome of bats.</title>
        <authorList>
            <person name="Palmer J.M."/>
            <person name="Drees K.P."/>
            <person name="Foster J.T."/>
            <person name="Lindner D.L."/>
        </authorList>
    </citation>
    <scope>NUCLEOTIDE SEQUENCE [LARGE SCALE GENOMIC DNA]</scope>
    <source>
        <strain evidence="14">20631-21</strain>
    </source>
</reference>
<keyword evidence="8" id="KW-0805">Transcription regulation</keyword>
<feature type="region of interest" description="Disordered" evidence="12">
    <location>
        <begin position="359"/>
        <end position="379"/>
    </location>
</feature>
<evidence type="ECO:0000256" key="2">
    <source>
        <dbReference type="ARBA" id="ARBA00004496"/>
    </source>
</evidence>
<dbReference type="GO" id="GO:0045944">
    <property type="term" value="P:positive regulation of transcription by RNA polymerase II"/>
    <property type="evidence" value="ECO:0007669"/>
    <property type="project" value="UniProtKB-ARBA"/>
</dbReference>
<dbReference type="Proteomes" id="UP000077154">
    <property type="component" value="Unassembled WGS sequence"/>
</dbReference>
<feature type="region of interest" description="Disordered" evidence="12">
    <location>
        <begin position="392"/>
        <end position="472"/>
    </location>
</feature>
<keyword evidence="4" id="KW-0479">Metal-binding</keyword>
<feature type="region of interest" description="Disordered" evidence="12">
    <location>
        <begin position="670"/>
        <end position="724"/>
    </location>
</feature>
<keyword evidence="9" id="KW-0804">Transcription</keyword>
<keyword evidence="7" id="KW-0862">Zinc</keyword>
<feature type="compositionally biased region" description="Polar residues" evidence="12">
    <location>
        <begin position="181"/>
        <end position="205"/>
    </location>
</feature>
<dbReference type="AlphaFoldDB" id="A0A176ZZ90"/>
<feature type="compositionally biased region" description="Polar residues" evidence="12">
    <location>
        <begin position="1"/>
        <end position="12"/>
    </location>
</feature>
<dbReference type="FunFam" id="3.30.160.60:FF:000239">
    <property type="entry name" value="C2H2 type zinc finger protein"/>
    <property type="match status" value="1"/>
</dbReference>
<evidence type="ECO:0000256" key="12">
    <source>
        <dbReference type="SAM" id="MobiDB-lite"/>
    </source>
</evidence>
<dbReference type="GO" id="GO:0071277">
    <property type="term" value="P:cellular response to calcium ion"/>
    <property type="evidence" value="ECO:0007669"/>
    <property type="project" value="UniProtKB-ARBA"/>
</dbReference>
<sequence>MDHQGNSPTGENPNHLKQEQSPQPSSYQDDINPANLGLAINNGNLQEQYSSGQFLQGQTFPVFETNVEQNQQFSQGNIVEALYALSQNQIAQPEFQQQFDGNQQFQNQQFNYDDSFLGVNNYNGGDFSLYPNPPTQNDIYDPSLYINDSPPQSVNPADLIGDISSPPQHTPTPPQMLTAELPQTSSAQQHQFPLSPGHSRTASLQPESAQFPNAQLPTDWGMIPQQFKTHRKTPSEYSDVSASSLAPSPNLGLHDSFDTSDQRHSPLVHPQDQGIYQDLGAMGKFSLSDHHHGNSPLNIRSPAHSPQPSPRLDPQQIGQMNQQSPFMLSMNMPNNGYIQQPTLDMYGQQHFKQDNFAEMGQEQQGQGQQMPPPDINIEFAPASRQNSFPVKAPLDQDALTPPQRGRRPRASSDITGNGPSQFSRPGTPSNLGPGSDRGSSPPGRSLSPLDRAGASTPGHRRRQSTSAIPNQRDYILGLADPEYQAVSGSAENGNPKRVQKHPATFQCTLCPKRFTRAYNLRSHLRTHTDERPFVCTVCSKAFARQHDRKRHEGLHSGEKKFVCKGELKQGGQWGCGRRFARADALGRHFRSEAGRICIKPLLDEEHTERQRLWHEQHMAQNIQQPPPQTMDANGFPMDASGNYTLPAALLAQYPALAGLSWADLPQGDAMEDDVSGRSSFDASGSEYYDEGDETGYVSGPGTGFTQGQMPDGYRVDYASDYGGR</sequence>
<dbReference type="PANTHER" id="PTHR24388:SF54">
    <property type="entry name" value="PROTEIN ESCARGOT"/>
    <property type="match status" value="1"/>
</dbReference>
<accession>A0A176ZZ90</accession>
<evidence type="ECO:0000256" key="6">
    <source>
        <dbReference type="ARBA" id="ARBA00022771"/>
    </source>
</evidence>
<dbReference type="OrthoDB" id="8117402at2759"/>
<proteinExistence type="predicted"/>
<dbReference type="PROSITE" id="PS00028">
    <property type="entry name" value="ZINC_FINGER_C2H2_1"/>
    <property type="match status" value="2"/>
</dbReference>
<dbReference type="GO" id="GO:0000978">
    <property type="term" value="F:RNA polymerase II cis-regulatory region sequence-specific DNA binding"/>
    <property type="evidence" value="ECO:0007669"/>
    <property type="project" value="TreeGrafter"/>
</dbReference>
<feature type="compositionally biased region" description="Basic and acidic residues" evidence="12">
    <location>
        <begin position="255"/>
        <end position="264"/>
    </location>
</feature>
<gene>
    <name evidence="14" type="primary">CRZ1</name>
    <name evidence="14" type="ORF">VC83_08504</name>
</gene>
<feature type="compositionally biased region" description="Low complexity" evidence="12">
    <location>
        <begin position="431"/>
        <end position="451"/>
    </location>
</feature>
<dbReference type="InterPro" id="IPR036236">
    <property type="entry name" value="Znf_C2H2_sf"/>
</dbReference>
<evidence type="ECO:0000256" key="5">
    <source>
        <dbReference type="ARBA" id="ARBA00022737"/>
    </source>
</evidence>
<keyword evidence="6 11" id="KW-0863">Zinc-finger</keyword>
<organism evidence="14">
    <name type="scientific">Pseudogymnoascus destructans</name>
    <dbReference type="NCBI Taxonomy" id="655981"/>
    <lineage>
        <taxon>Eukaryota</taxon>
        <taxon>Fungi</taxon>
        <taxon>Dikarya</taxon>
        <taxon>Ascomycota</taxon>
        <taxon>Pezizomycotina</taxon>
        <taxon>Leotiomycetes</taxon>
        <taxon>Thelebolales</taxon>
        <taxon>Thelebolaceae</taxon>
        <taxon>Pseudogymnoascus</taxon>
    </lineage>
</organism>
<evidence type="ECO:0000256" key="3">
    <source>
        <dbReference type="ARBA" id="ARBA00022490"/>
    </source>
</evidence>
<dbReference type="SMART" id="SM00355">
    <property type="entry name" value="ZnF_C2H2"/>
    <property type="match status" value="2"/>
</dbReference>
<evidence type="ECO:0000256" key="9">
    <source>
        <dbReference type="ARBA" id="ARBA00023163"/>
    </source>
</evidence>
<name>A0A176ZZ90_9PEZI</name>
<feature type="compositionally biased region" description="Polar residues" evidence="12">
    <location>
        <begin position="19"/>
        <end position="29"/>
    </location>
</feature>
<keyword evidence="3" id="KW-0963">Cytoplasm</keyword>
<evidence type="ECO:0000256" key="4">
    <source>
        <dbReference type="ARBA" id="ARBA00022723"/>
    </source>
</evidence>
<evidence type="ECO:0000256" key="10">
    <source>
        <dbReference type="ARBA" id="ARBA00023242"/>
    </source>
</evidence>
<evidence type="ECO:0000256" key="11">
    <source>
        <dbReference type="PROSITE-ProRule" id="PRU00042"/>
    </source>
</evidence>
<feature type="region of interest" description="Disordered" evidence="12">
    <location>
        <begin position="146"/>
        <end position="205"/>
    </location>
</feature>
<feature type="domain" description="C2H2-type" evidence="13">
    <location>
        <begin position="505"/>
        <end position="532"/>
    </location>
</feature>
<dbReference type="GO" id="GO:0005634">
    <property type="term" value="C:nucleus"/>
    <property type="evidence" value="ECO:0007669"/>
    <property type="project" value="UniProtKB-SubCell"/>
</dbReference>
<dbReference type="GO" id="GO:0005737">
    <property type="term" value="C:cytoplasm"/>
    <property type="evidence" value="ECO:0007669"/>
    <property type="project" value="UniProtKB-SubCell"/>
</dbReference>
<protein>
    <submittedName>
        <fullName evidence="14">DNA-binding transcription factor</fullName>
    </submittedName>
</protein>
<evidence type="ECO:0000256" key="8">
    <source>
        <dbReference type="ARBA" id="ARBA00023015"/>
    </source>
</evidence>
<feature type="compositionally biased region" description="Polar residues" evidence="12">
    <location>
        <begin position="412"/>
        <end position="430"/>
    </location>
</feature>
<keyword evidence="10" id="KW-0539">Nucleus</keyword>
<dbReference type="GeneID" id="36291544"/>
<feature type="compositionally biased region" description="Low complexity" evidence="12">
    <location>
        <begin position="359"/>
        <end position="369"/>
    </location>
</feature>
<dbReference type="eggNOG" id="KOG1721">
    <property type="taxonomic scope" value="Eukaryota"/>
</dbReference>
<dbReference type="Gene3D" id="3.30.160.60">
    <property type="entry name" value="Classic Zinc Finger"/>
    <property type="match status" value="3"/>
</dbReference>
<dbReference type="InterPro" id="IPR050527">
    <property type="entry name" value="Snail/Krueppel_Znf"/>
</dbReference>
<evidence type="ECO:0000256" key="1">
    <source>
        <dbReference type="ARBA" id="ARBA00004123"/>
    </source>
</evidence>
<evidence type="ECO:0000259" key="13">
    <source>
        <dbReference type="PROSITE" id="PS50157"/>
    </source>
</evidence>
<dbReference type="Pfam" id="PF00096">
    <property type="entry name" value="zf-C2H2"/>
    <property type="match status" value="1"/>
</dbReference>
<dbReference type="EMBL" id="KV441411">
    <property type="protein sequence ID" value="OAF55157.1"/>
    <property type="molecule type" value="Genomic_DNA"/>
</dbReference>
<dbReference type="VEuPathDB" id="FungiDB:GMDG_07025"/>
<feature type="region of interest" description="Disordered" evidence="12">
    <location>
        <begin position="1"/>
        <end position="35"/>
    </location>
</feature>
<dbReference type="PANTHER" id="PTHR24388">
    <property type="entry name" value="ZINC FINGER PROTEIN"/>
    <property type="match status" value="1"/>
</dbReference>
<dbReference type="RefSeq" id="XP_024320458.1">
    <property type="nucleotide sequence ID" value="XM_024472053.1"/>
</dbReference>
<dbReference type="PROSITE" id="PS50157">
    <property type="entry name" value="ZINC_FINGER_C2H2_2"/>
    <property type="match status" value="2"/>
</dbReference>
<dbReference type="FunFam" id="3.30.160.60:FF:000146">
    <property type="entry name" value="C2H2 type zinc finger protein"/>
    <property type="match status" value="1"/>
</dbReference>
<feature type="region of interest" description="Disordered" evidence="12">
    <location>
        <begin position="229"/>
        <end position="268"/>
    </location>
</feature>
<feature type="compositionally biased region" description="Polar residues" evidence="12">
    <location>
        <begin position="235"/>
        <end position="247"/>
    </location>
</feature>
<keyword evidence="14" id="KW-0238">DNA-binding</keyword>
<feature type="region of interest" description="Disordered" evidence="12">
    <location>
        <begin position="285"/>
        <end position="317"/>
    </location>
</feature>